<dbReference type="InterPro" id="IPR016169">
    <property type="entry name" value="FAD-bd_PCMH_sub2"/>
</dbReference>
<name>A0A840HP93_9SPHN</name>
<keyword evidence="8" id="KW-1185">Reference proteome</keyword>
<keyword evidence="2" id="KW-0677">Repeat</keyword>
<dbReference type="Pfam" id="PF00571">
    <property type="entry name" value="CBS"/>
    <property type="match status" value="2"/>
</dbReference>
<dbReference type="SUPFAM" id="SSF56176">
    <property type="entry name" value="FAD-binding/transporter-associated domain-like"/>
    <property type="match status" value="1"/>
</dbReference>
<dbReference type="PANTHER" id="PTHR22777">
    <property type="entry name" value="HEMOLYSIN-RELATED"/>
    <property type="match status" value="1"/>
</dbReference>
<accession>A0A840HP93</accession>
<feature type="domain" description="CBS" evidence="6">
    <location>
        <begin position="86"/>
        <end position="147"/>
    </location>
</feature>
<dbReference type="Gene3D" id="3.30.465.10">
    <property type="match status" value="1"/>
</dbReference>
<evidence type="ECO:0000256" key="3">
    <source>
        <dbReference type="ARBA" id="ARBA00023122"/>
    </source>
</evidence>
<dbReference type="PROSITE" id="PS51371">
    <property type="entry name" value="CBS"/>
    <property type="match status" value="2"/>
</dbReference>
<sequence length="307" mass="33969">MADDSSQPGQKEPESSEGGRLWRGLRSLLFGDDSEHSLRKELEEAIDEYDEDDDGAQPTNGDLTPLERQMLRNLLHFSEHTVDDVAVPRADIIAIEESASFDELVTLFAEAGHSRIPVYKESLDTIVGMIHIRDAFAILASTEPPPKSLSPLIRQPLYVPETMGVLDLLAEMRAKRTHLAIVLDEYSGTEGLVTIEDLVEEIVGDIEDEHDEEPEALLVPCDDGLWEADARAELDDVARAIDPALAKVEEDVDTIGGLAFVIAGHVPQPGEVLTHEDSGWRLEILNGDPRRVTRLRLHPPINETVIE</sequence>
<organism evidence="7 8">
    <name type="scientific">Rhizorhapis suberifaciens</name>
    <name type="common">corky root of lettuce</name>
    <dbReference type="NCBI Taxonomy" id="13656"/>
    <lineage>
        <taxon>Bacteria</taxon>
        <taxon>Pseudomonadati</taxon>
        <taxon>Pseudomonadota</taxon>
        <taxon>Alphaproteobacteria</taxon>
        <taxon>Sphingomonadales</taxon>
        <taxon>Sphingomonadaceae</taxon>
        <taxon>Rhizorhapis</taxon>
    </lineage>
</organism>
<evidence type="ECO:0000256" key="5">
    <source>
        <dbReference type="SAM" id="MobiDB-lite"/>
    </source>
</evidence>
<dbReference type="InterPro" id="IPR044751">
    <property type="entry name" value="Ion_transp-like_CBS"/>
</dbReference>
<evidence type="ECO:0000313" key="7">
    <source>
        <dbReference type="EMBL" id="MBB4639862.1"/>
    </source>
</evidence>
<dbReference type="FunFam" id="3.10.580.10:FF:000002">
    <property type="entry name" value="Magnesium/cobalt efflux protein CorC"/>
    <property type="match status" value="1"/>
</dbReference>
<feature type="compositionally biased region" description="Acidic residues" evidence="5">
    <location>
        <begin position="44"/>
        <end position="55"/>
    </location>
</feature>
<dbReference type="AlphaFoldDB" id="A0A840HP93"/>
<dbReference type="RefSeq" id="WP_184473726.1">
    <property type="nucleotide sequence ID" value="NZ_JACHOV010000001.1"/>
</dbReference>
<evidence type="ECO:0000313" key="8">
    <source>
        <dbReference type="Proteomes" id="UP000575068"/>
    </source>
</evidence>
<keyword evidence="3 4" id="KW-0129">CBS domain</keyword>
<dbReference type="PANTHER" id="PTHR22777:SF27">
    <property type="entry name" value="MAGNESIUM AND COBALT EFFLUX PROTEIN CORC"/>
    <property type="match status" value="1"/>
</dbReference>
<dbReference type="Proteomes" id="UP000575068">
    <property type="component" value="Unassembled WGS sequence"/>
</dbReference>
<dbReference type="Pfam" id="PF03471">
    <property type="entry name" value="CorC_HlyC"/>
    <property type="match status" value="1"/>
</dbReference>
<feature type="region of interest" description="Disordered" evidence="5">
    <location>
        <begin position="44"/>
        <end position="63"/>
    </location>
</feature>
<dbReference type="SMART" id="SM01091">
    <property type="entry name" value="CorC_HlyC"/>
    <property type="match status" value="1"/>
</dbReference>
<evidence type="ECO:0000256" key="2">
    <source>
        <dbReference type="ARBA" id="ARBA00022737"/>
    </source>
</evidence>
<reference evidence="7 8" key="1">
    <citation type="submission" date="2020-08" db="EMBL/GenBank/DDBJ databases">
        <title>Genomic Encyclopedia of Type Strains, Phase IV (KMG-IV): sequencing the most valuable type-strain genomes for metagenomic binning, comparative biology and taxonomic classification.</title>
        <authorList>
            <person name="Goeker M."/>
        </authorList>
    </citation>
    <scope>NUCLEOTIDE SEQUENCE [LARGE SCALE GENOMIC DNA]</scope>
    <source>
        <strain evidence="7 8">DSM 7465</strain>
    </source>
</reference>
<dbReference type="EMBL" id="JACHOV010000001">
    <property type="protein sequence ID" value="MBB4639862.1"/>
    <property type="molecule type" value="Genomic_DNA"/>
</dbReference>
<protein>
    <submittedName>
        <fullName evidence="7">CBS domain containing-hemolysin-like protein</fullName>
    </submittedName>
</protein>
<evidence type="ECO:0000256" key="4">
    <source>
        <dbReference type="PROSITE-ProRule" id="PRU00703"/>
    </source>
</evidence>
<dbReference type="InterPro" id="IPR046342">
    <property type="entry name" value="CBS_dom_sf"/>
</dbReference>
<gene>
    <name evidence="7" type="ORF">HNQ99_000142</name>
</gene>
<dbReference type="InterPro" id="IPR000644">
    <property type="entry name" value="CBS_dom"/>
</dbReference>
<dbReference type="InterPro" id="IPR005170">
    <property type="entry name" value="Transptr-assoc_dom"/>
</dbReference>
<dbReference type="SUPFAM" id="SSF54631">
    <property type="entry name" value="CBS-domain pair"/>
    <property type="match status" value="1"/>
</dbReference>
<dbReference type="GO" id="GO:0005886">
    <property type="term" value="C:plasma membrane"/>
    <property type="evidence" value="ECO:0007669"/>
    <property type="project" value="TreeGrafter"/>
</dbReference>
<evidence type="ECO:0000256" key="1">
    <source>
        <dbReference type="ARBA" id="ARBA00006446"/>
    </source>
</evidence>
<dbReference type="Gene3D" id="3.10.580.10">
    <property type="entry name" value="CBS-domain"/>
    <property type="match status" value="1"/>
</dbReference>
<comment type="similarity">
    <text evidence="1">Belongs to the UPF0053 family. Hemolysin C subfamily.</text>
</comment>
<feature type="region of interest" description="Disordered" evidence="5">
    <location>
        <begin position="1"/>
        <end position="20"/>
    </location>
</feature>
<proteinExistence type="inferred from homology"/>
<dbReference type="CDD" id="cd04590">
    <property type="entry name" value="CBS_pair_CorC_HlyC_assoc"/>
    <property type="match status" value="1"/>
</dbReference>
<dbReference type="GO" id="GO:0050660">
    <property type="term" value="F:flavin adenine dinucleotide binding"/>
    <property type="evidence" value="ECO:0007669"/>
    <property type="project" value="InterPro"/>
</dbReference>
<comment type="caution">
    <text evidence="7">The sequence shown here is derived from an EMBL/GenBank/DDBJ whole genome shotgun (WGS) entry which is preliminary data.</text>
</comment>
<dbReference type="InterPro" id="IPR036318">
    <property type="entry name" value="FAD-bd_PCMH-like_sf"/>
</dbReference>
<evidence type="ECO:0000259" key="6">
    <source>
        <dbReference type="PROSITE" id="PS51371"/>
    </source>
</evidence>
<feature type="domain" description="CBS" evidence="6">
    <location>
        <begin position="152"/>
        <end position="212"/>
    </location>
</feature>